<feature type="compositionally biased region" description="Polar residues" evidence="1">
    <location>
        <begin position="258"/>
        <end position="268"/>
    </location>
</feature>
<feature type="compositionally biased region" description="Low complexity" evidence="1">
    <location>
        <begin position="829"/>
        <end position="849"/>
    </location>
</feature>
<feature type="compositionally biased region" description="Low complexity" evidence="1">
    <location>
        <begin position="701"/>
        <end position="710"/>
    </location>
</feature>
<evidence type="ECO:0000313" key="3">
    <source>
        <dbReference type="Proteomes" id="UP000245946"/>
    </source>
</evidence>
<dbReference type="EMBL" id="KZ819298">
    <property type="protein sequence ID" value="PWN96651.1"/>
    <property type="molecule type" value="Genomic_DNA"/>
</dbReference>
<feature type="region of interest" description="Disordered" evidence="1">
    <location>
        <begin position="862"/>
        <end position="881"/>
    </location>
</feature>
<dbReference type="GeneID" id="37268737"/>
<feature type="region of interest" description="Disordered" evidence="1">
    <location>
        <begin position="505"/>
        <end position="531"/>
    </location>
</feature>
<dbReference type="Proteomes" id="UP000245946">
    <property type="component" value="Unassembled WGS sequence"/>
</dbReference>
<feature type="region of interest" description="Disordered" evidence="1">
    <location>
        <begin position="257"/>
        <end position="304"/>
    </location>
</feature>
<name>A0A316Z531_9BASI</name>
<feature type="compositionally biased region" description="Polar residues" evidence="1">
    <location>
        <begin position="276"/>
        <end position="286"/>
    </location>
</feature>
<gene>
    <name evidence="2" type="ORF">FA09DRAFT_326099</name>
</gene>
<protein>
    <submittedName>
        <fullName evidence="2">Uncharacterized protein</fullName>
    </submittedName>
</protein>
<feature type="compositionally biased region" description="Polar residues" evidence="1">
    <location>
        <begin position="996"/>
        <end position="1008"/>
    </location>
</feature>
<feature type="region of interest" description="Disordered" evidence="1">
    <location>
        <begin position="975"/>
        <end position="1008"/>
    </location>
</feature>
<evidence type="ECO:0000256" key="1">
    <source>
        <dbReference type="SAM" id="MobiDB-lite"/>
    </source>
</evidence>
<evidence type="ECO:0000313" key="2">
    <source>
        <dbReference type="EMBL" id="PWN96651.1"/>
    </source>
</evidence>
<dbReference type="OrthoDB" id="3346927at2759"/>
<dbReference type="AlphaFoldDB" id="A0A316Z531"/>
<feature type="compositionally biased region" description="Basic and acidic residues" evidence="1">
    <location>
        <begin position="505"/>
        <end position="526"/>
    </location>
</feature>
<feature type="region of interest" description="Disordered" evidence="1">
    <location>
        <begin position="85"/>
        <end position="176"/>
    </location>
</feature>
<sequence length="1274" mass="132969">MLCAYLTAFDASPPSSPLALHSTCHVMPTFVLVPRSQQSTPFGRSPSGAILRPERLADTCCRAAPTAVPDNAYAVARRCVSPNSPLSPPDSAFGLDAPRSPELTRPATTTSAAHWPSSPSLSAASSEGSASYSAPESSLSSADDSVTIPAAQDASMSTDSPAVRKKQSADQLSASGSSLTLREIRVIAGAQRQLQRSPTRPPHSLLRPDDMSPALSARRGSAQSLRLDVEGLDLGSRPAGSSKLTGVPVAHCSHLAAGNSTPKATSFSPRPDATSAADSSFNQDIWSTLPPPNRKARSTAASSFSSVRDAHLGAKLLSEQQSHLRAEDSFAAHLRDQCNDACEILSSERMLTAADAAYEQDMQQHFSDRFGLGGTLSPIESDSSCLSVQSEEDDPAGQVLGGFASLGPTLDAGSGFAMLGGAASAPSEWSTLEPRDGDARDTLDLLSIDEMGMHSVNVGNMSNWHGTRLCGAGPSDVARTALSVARCTTNARKWVVAPAEGSEDERARRAVIVSDHHTSSTRKRDSSALAMQQAGSSTGAFADSTLFELKFLRGGAGAPDCTVLLGTPAAQRRGLQQEDEDSASNSPEALYGQWYLPEARRPSLGKSVSHEALSYEFQNSQASGKSHRSAAHAGVDDALSTTGLVSRTSRTLARGVAAPFADYDFAPRDSRPIEQALSSFGLIGPSRAREVDPLDTRHTSSKSSQRSSELSSRRSRSRSASNQSSGKARKEMTRIEHSPAPSATNGSSTTGRNSKDKRIGDWFRKRRPTNTSPNSPQLAPTIQTESGEWQSQLASSSGRDAVSRSHHSTSTTSMSVGDSEMDGSVAEQSAFAPSSISPSSSQVPPSGASTIDFGMFDFPTSSSFGATTESEEILSDERPKRKAPLVSGAITPSALNSWLAAGNGARRRSSSDDNILLTTSVARQRPAHKFAGSLGLHVASSAPRHPSPLASVPQDAASLALLASMDPLKRHRSIASGMIGRPPSPPPQRQDEANLPQPSTQSDYWPSSLNRTGRPLSIALGQIGRAANAAAAAREHAAAAGLDSVAPGTLTMLIPLPLPCGSVSSGSAPTRMLRVAFVPFAGDQLDLRSFGSPRLGGSQETSPAHSPASSTWYRKLAQVLSHGSSENGHARQAAASAAAAADAAQLAASAAPVEPRRRASTIPAFRVTALVVEASSAPSSESGDAPWSGLAPHKTGSLPSEAEAMRDWLPQPGTFPLVLALCNVKRSLELVPEGWASLGLAPPGQEASYDGPTFRGLDGVADLIAAGCAAVMDL</sequence>
<keyword evidence="3" id="KW-1185">Reference proteome</keyword>
<accession>A0A316Z531</accession>
<feature type="compositionally biased region" description="Basic and acidic residues" evidence="1">
    <location>
        <begin position="728"/>
        <end position="737"/>
    </location>
</feature>
<feature type="compositionally biased region" description="Basic and acidic residues" evidence="1">
    <location>
        <begin position="687"/>
        <end position="698"/>
    </location>
</feature>
<reference evidence="2 3" key="1">
    <citation type="journal article" date="2018" name="Mol. Biol. Evol.">
        <title>Broad Genomic Sampling Reveals a Smut Pathogenic Ancestry of the Fungal Clade Ustilaginomycotina.</title>
        <authorList>
            <person name="Kijpornyongpan T."/>
            <person name="Mondo S.J."/>
            <person name="Barry K."/>
            <person name="Sandor L."/>
            <person name="Lee J."/>
            <person name="Lipzen A."/>
            <person name="Pangilinan J."/>
            <person name="LaButti K."/>
            <person name="Hainaut M."/>
            <person name="Henrissat B."/>
            <person name="Grigoriev I.V."/>
            <person name="Spatafora J.W."/>
            <person name="Aime M.C."/>
        </authorList>
    </citation>
    <scope>NUCLEOTIDE SEQUENCE [LARGE SCALE GENOMIC DNA]</scope>
    <source>
        <strain evidence="2 3">MCA 4186</strain>
    </source>
</reference>
<organism evidence="2 3">
    <name type="scientific">Tilletiopsis washingtonensis</name>
    <dbReference type="NCBI Taxonomy" id="58919"/>
    <lineage>
        <taxon>Eukaryota</taxon>
        <taxon>Fungi</taxon>
        <taxon>Dikarya</taxon>
        <taxon>Basidiomycota</taxon>
        <taxon>Ustilaginomycotina</taxon>
        <taxon>Exobasidiomycetes</taxon>
        <taxon>Entylomatales</taxon>
        <taxon>Entylomatales incertae sedis</taxon>
        <taxon>Tilletiopsis</taxon>
    </lineage>
</organism>
<proteinExistence type="predicted"/>
<feature type="compositionally biased region" description="Low complexity" evidence="1">
    <location>
        <begin position="111"/>
        <end position="145"/>
    </location>
</feature>
<feature type="compositionally biased region" description="Polar residues" evidence="1">
    <location>
        <begin position="741"/>
        <end position="752"/>
    </location>
</feature>
<feature type="region of interest" description="Disordered" evidence="1">
    <location>
        <begin position="687"/>
        <end position="854"/>
    </location>
</feature>
<feature type="compositionally biased region" description="Polar residues" evidence="1">
    <location>
        <begin position="769"/>
        <end position="798"/>
    </location>
</feature>
<feature type="compositionally biased region" description="Basic and acidic residues" evidence="1">
    <location>
        <begin position="753"/>
        <end position="763"/>
    </location>
</feature>
<feature type="region of interest" description="Disordered" evidence="1">
    <location>
        <begin position="1177"/>
        <end position="1198"/>
    </location>
</feature>
<dbReference type="RefSeq" id="XP_025596930.1">
    <property type="nucleotide sequence ID" value="XM_025741193.1"/>
</dbReference>
<feature type="region of interest" description="Disordered" evidence="1">
    <location>
        <begin position="190"/>
        <end position="222"/>
    </location>
</feature>